<evidence type="ECO:0000256" key="10">
    <source>
        <dbReference type="ARBA" id="ARBA00022840"/>
    </source>
</evidence>
<dbReference type="Pfam" id="PF13614">
    <property type="entry name" value="AAA_31"/>
    <property type="match status" value="1"/>
</dbReference>
<evidence type="ECO:0000256" key="11">
    <source>
        <dbReference type="ARBA" id="ARBA00022989"/>
    </source>
</evidence>
<dbReference type="CDD" id="cd05387">
    <property type="entry name" value="BY-kinase"/>
    <property type="match status" value="1"/>
</dbReference>
<keyword evidence="10" id="KW-0067">ATP-binding</keyword>
<dbReference type="InterPro" id="IPR025669">
    <property type="entry name" value="AAA_dom"/>
</dbReference>
<name>A0ABY3RZI4_9MICO</name>
<keyword evidence="9" id="KW-0418">Kinase</keyword>
<dbReference type="InterPro" id="IPR005702">
    <property type="entry name" value="Wzc-like_C"/>
</dbReference>
<evidence type="ECO:0000256" key="7">
    <source>
        <dbReference type="ARBA" id="ARBA00022692"/>
    </source>
</evidence>
<evidence type="ECO:0000256" key="15">
    <source>
        <dbReference type="SAM" id="Phobius"/>
    </source>
</evidence>
<evidence type="ECO:0000256" key="1">
    <source>
        <dbReference type="ARBA" id="ARBA00004429"/>
    </source>
</evidence>
<feature type="transmembrane region" description="Helical" evidence="15">
    <location>
        <begin position="176"/>
        <end position="196"/>
    </location>
</feature>
<dbReference type="EMBL" id="CP082781">
    <property type="protein sequence ID" value="UGS28545.1"/>
    <property type="molecule type" value="Genomic_DNA"/>
</dbReference>
<evidence type="ECO:0000259" key="16">
    <source>
        <dbReference type="Pfam" id="PF02706"/>
    </source>
</evidence>
<protein>
    <submittedName>
        <fullName evidence="18">Polysaccharide biosynthesis tyrosine autokinase</fullName>
        <ecNumber evidence="18">2.7.10.2</ecNumber>
    </submittedName>
</protein>
<evidence type="ECO:0000256" key="14">
    <source>
        <dbReference type="ARBA" id="ARBA00053015"/>
    </source>
</evidence>
<accession>A0ABY3RZI4</accession>
<dbReference type="SUPFAM" id="SSF52540">
    <property type="entry name" value="P-loop containing nucleoside triphosphate hydrolases"/>
    <property type="match status" value="1"/>
</dbReference>
<comment type="subcellular location">
    <subcellularLocation>
        <location evidence="1">Cell inner membrane</location>
        <topology evidence="1">Multi-pass membrane protein</topology>
    </subcellularLocation>
</comment>
<evidence type="ECO:0000313" key="19">
    <source>
        <dbReference type="Proteomes" id="UP001199642"/>
    </source>
</evidence>
<evidence type="ECO:0000256" key="13">
    <source>
        <dbReference type="ARBA" id="ARBA00023137"/>
    </source>
</evidence>
<keyword evidence="19" id="KW-1185">Reference proteome</keyword>
<dbReference type="Gene3D" id="3.40.50.300">
    <property type="entry name" value="P-loop containing nucleotide triphosphate hydrolases"/>
    <property type="match status" value="1"/>
</dbReference>
<dbReference type="NCBIfam" id="TIGR01007">
    <property type="entry name" value="eps_fam"/>
    <property type="match status" value="1"/>
</dbReference>
<keyword evidence="6 18" id="KW-0808">Transferase</keyword>
<keyword evidence="11 15" id="KW-1133">Transmembrane helix</keyword>
<sequence length="442" mass="45941">MGSVVGALTKFWYLIVGLTILGGVAGFAVSATTTPQFESRATLFFALNQGNSASDLNQGSTYTQGQMLSFAQIASSSRVLGAVIDDLGLDATPRELARTLAITIPQDTAILEVKASSPDPKEAAEVANAVSQELSDVVRDVAPKGPEGAPTITASIIDEAVVPAFQSSPNKPRDTVLAAVLGLVVGILAAFAVAVADTRVRNERSLAAVTDAPLLGTVTRVRGGETGLIVVREPKGHVAEDFRRVQSALAFASLDGGTRRLLVTSATPGEGKSTFSANLAATLAELGEDALLVDADLRRPRAAEIFGLESAAGLTDVVRGTLTLEEAVVEGDESRPDLLLSGDVPPNAATILTSRAFETMLSDAAAEHDVVIIDSPPVLTVADTNLLAPLADGVIVVVDASRTRRAQLAATLRSLEAAGARIVGVVLNKVRLERGRQSYYTD</sequence>
<dbReference type="Proteomes" id="UP001199642">
    <property type="component" value="Chromosome"/>
</dbReference>
<dbReference type="InterPro" id="IPR027417">
    <property type="entry name" value="P-loop_NTPase"/>
</dbReference>
<dbReference type="Pfam" id="PF02706">
    <property type="entry name" value="Wzz"/>
    <property type="match status" value="1"/>
</dbReference>
<feature type="domain" description="Polysaccharide chain length determinant N-terminal" evidence="16">
    <location>
        <begin position="4"/>
        <end position="87"/>
    </location>
</feature>
<dbReference type="InterPro" id="IPR050445">
    <property type="entry name" value="Bact_polysacc_biosynth/exp"/>
</dbReference>
<comment type="similarity">
    <text evidence="2">Belongs to the CpsC/CapA family.</text>
</comment>
<dbReference type="EC" id="2.7.10.2" evidence="18"/>
<comment type="similarity">
    <text evidence="3">Belongs to the etk/wzc family.</text>
</comment>
<feature type="transmembrane region" description="Helical" evidence="15">
    <location>
        <begin position="12"/>
        <end position="31"/>
    </location>
</feature>
<keyword evidence="13" id="KW-0829">Tyrosine-protein kinase</keyword>
<evidence type="ECO:0000256" key="3">
    <source>
        <dbReference type="ARBA" id="ARBA00008883"/>
    </source>
</evidence>
<evidence type="ECO:0000256" key="4">
    <source>
        <dbReference type="ARBA" id="ARBA00022475"/>
    </source>
</evidence>
<reference evidence="18 19" key="1">
    <citation type="submission" date="2023-01" db="EMBL/GenBank/DDBJ databases">
        <title>Characterization of estradiol degrading bacteria Microbacterium sp. MZT7 and reveal degrading genes through genome analysis.</title>
        <authorList>
            <person name="Hao P."/>
            <person name="Gao Y."/>
        </authorList>
    </citation>
    <scope>NUCLEOTIDE SEQUENCE [LARGE SCALE GENOMIC DNA]</scope>
    <source>
        <strain evidence="18 19">MZT7</strain>
    </source>
</reference>
<comment type="catalytic activity">
    <reaction evidence="14">
        <text>L-tyrosyl-[protein] + ATP = O-phospho-L-tyrosyl-[protein] + ADP + H(+)</text>
        <dbReference type="Rhea" id="RHEA:10596"/>
        <dbReference type="Rhea" id="RHEA-COMP:10136"/>
        <dbReference type="Rhea" id="RHEA-COMP:20101"/>
        <dbReference type="ChEBI" id="CHEBI:15378"/>
        <dbReference type="ChEBI" id="CHEBI:30616"/>
        <dbReference type="ChEBI" id="CHEBI:46858"/>
        <dbReference type="ChEBI" id="CHEBI:61978"/>
        <dbReference type="ChEBI" id="CHEBI:456216"/>
    </reaction>
</comment>
<feature type="domain" description="AAA" evidence="17">
    <location>
        <begin position="269"/>
        <end position="402"/>
    </location>
</feature>
<keyword evidence="4" id="KW-1003">Cell membrane</keyword>
<evidence type="ECO:0000256" key="5">
    <source>
        <dbReference type="ARBA" id="ARBA00022519"/>
    </source>
</evidence>
<evidence type="ECO:0000256" key="8">
    <source>
        <dbReference type="ARBA" id="ARBA00022741"/>
    </source>
</evidence>
<evidence type="ECO:0000256" key="6">
    <source>
        <dbReference type="ARBA" id="ARBA00022679"/>
    </source>
</evidence>
<evidence type="ECO:0000313" key="18">
    <source>
        <dbReference type="EMBL" id="UGS28545.1"/>
    </source>
</evidence>
<evidence type="ECO:0000259" key="17">
    <source>
        <dbReference type="Pfam" id="PF13614"/>
    </source>
</evidence>
<dbReference type="InterPro" id="IPR003856">
    <property type="entry name" value="LPS_length_determ_N"/>
</dbReference>
<keyword evidence="5" id="KW-0997">Cell inner membrane</keyword>
<evidence type="ECO:0000256" key="9">
    <source>
        <dbReference type="ARBA" id="ARBA00022777"/>
    </source>
</evidence>
<dbReference type="PANTHER" id="PTHR32309">
    <property type="entry name" value="TYROSINE-PROTEIN KINASE"/>
    <property type="match status" value="1"/>
</dbReference>
<dbReference type="GO" id="GO:0004715">
    <property type="term" value="F:non-membrane spanning protein tyrosine kinase activity"/>
    <property type="evidence" value="ECO:0007669"/>
    <property type="project" value="UniProtKB-EC"/>
</dbReference>
<organism evidence="18 19">
    <name type="scientific">Microbacterium resistens</name>
    <dbReference type="NCBI Taxonomy" id="156977"/>
    <lineage>
        <taxon>Bacteria</taxon>
        <taxon>Bacillati</taxon>
        <taxon>Actinomycetota</taxon>
        <taxon>Actinomycetes</taxon>
        <taxon>Micrococcales</taxon>
        <taxon>Microbacteriaceae</taxon>
        <taxon>Microbacterium</taxon>
    </lineage>
</organism>
<keyword evidence="12 15" id="KW-0472">Membrane</keyword>
<dbReference type="PANTHER" id="PTHR32309:SF31">
    <property type="entry name" value="CAPSULAR EXOPOLYSACCHARIDE FAMILY"/>
    <property type="match status" value="1"/>
</dbReference>
<keyword evidence="7 15" id="KW-0812">Transmembrane</keyword>
<evidence type="ECO:0000256" key="2">
    <source>
        <dbReference type="ARBA" id="ARBA00006683"/>
    </source>
</evidence>
<gene>
    <name evidence="18" type="ORF">K8F61_11230</name>
</gene>
<keyword evidence="8" id="KW-0547">Nucleotide-binding</keyword>
<proteinExistence type="inferred from homology"/>
<evidence type="ECO:0000256" key="12">
    <source>
        <dbReference type="ARBA" id="ARBA00023136"/>
    </source>
</evidence>